<proteinExistence type="predicted"/>
<protein>
    <submittedName>
        <fullName evidence="1">Uncharacterized protein</fullName>
    </submittedName>
</protein>
<comment type="caution">
    <text evidence="1">The sequence shown here is derived from an EMBL/GenBank/DDBJ whole genome shotgun (WGS) entry which is preliminary data.</text>
</comment>
<name>A0ABQ0J8W4_9VIBR</name>
<organism evidence="1 2">
    <name type="scientific">Vibrio variabilis</name>
    <dbReference type="NCBI Taxonomy" id="990271"/>
    <lineage>
        <taxon>Bacteria</taxon>
        <taxon>Pseudomonadati</taxon>
        <taxon>Pseudomonadota</taxon>
        <taxon>Gammaproteobacteria</taxon>
        <taxon>Vibrionales</taxon>
        <taxon>Vibrionaceae</taxon>
        <taxon>Vibrio</taxon>
    </lineage>
</organism>
<accession>A0ABQ0J8W4</accession>
<gene>
    <name evidence="1" type="ORF">JCM19239_5974</name>
</gene>
<evidence type="ECO:0000313" key="1">
    <source>
        <dbReference type="EMBL" id="GAL25147.1"/>
    </source>
</evidence>
<sequence>MRLGNSPMSHLTYLKSDESQITKKRQCPFRRRGIACSVWR</sequence>
<reference evidence="2" key="1">
    <citation type="submission" date="2014-09" db="EMBL/GenBank/DDBJ databases">
        <title>Vibrio variabilis JCM 19239. (C206) whole genome shotgun sequence.</title>
        <authorList>
            <person name="Sawabe T."/>
            <person name="Meirelles P."/>
            <person name="Nakanishi M."/>
            <person name="Sayaka M."/>
            <person name="Hattori M."/>
            <person name="Ohkuma M."/>
        </authorList>
    </citation>
    <scope>NUCLEOTIDE SEQUENCE [LARGE SCALE GENOMIC DNA]</scope>
    <source>
        <strain evidence="2">JCM 19239</strain>
    </source>
</reference>
<keyword evidence="2" id="KW-1185">Reference proteome</keyword>
<evidence type="ECO:0000313" key="2">
    <source>
        <dbReference type="Proteomes" id="UP000029223"/>
    </source>
</evidence>
<dbReference type="Proteomes" id="UP000029223">
    <property type="component" value="Unassembled WGS sequence"/>
</dbReference>
<dbReference type="EMBL" id="BBMS01000007">
    <property type="protein sequence ID" value="GAL25147.1"/>
    <property type="molecule type" value="Genomic_DNA"/>
</dbReference>